<name>A0A3B0WYL9_9ZZZZ</name>
<proteinExistence type="predicted"/>
<protein>
    <submittedName>
        <fullName evidence="1">Uncharacterized protein</fullName>
    </submittedName>
</protein>
<organism evidence="1">
    <name type="scientific">hydrothermal vent metagenome</name>
    <dbReference type="NCBI Taxonomy" id="652676"/>
    <lineage>
        <taxon>unclassified sequences</taxon>
        <taxon>metagenomes</taxon>
        <taxon>ecological metagenomes</taxon>
    </lineage>
</organism>
<evidence type="ECO:0000313" key="1">
    <source>
        <dbReference type="EMBL" id="VAW60631.1"/>
    </source>
</evidence>
<gene>
    <name evidence="1" type="ORF">MNBD_GAMMA08-1264</name>
</gene>
<dbReference type="EMBL" id="UOFH01000154">
    <property type="protein sequence ID" value="VAW60631.1"/>
    <property type="molecule type" value="Genomic_DNA"/>
</dbReference>
<dbReference type="AlphaFoldDB" id="A0A3B0WYL9"/>
<reference evidence="1" key="1">
    <citation type="submission" date="2018-06" db="EMBL/GenBank/DDBJ databases">
        <authorList>
            <person name="Zhirakovskaya E."/>
        </authorList>
    </citation>
    <scope>NUCLEOTIDE SEQUENCE</scope>
</reference>
<feature type="non-terminal residue" evidence="1">
    <location>
        <position position="81"/>
    </location>
</feature>
<sequence length="81" mass="9432">MLQDEYYIIKRTNNDDYPLFAWNQSRGEYGLGHPVNNQKAIKLKLSEPFSPRFEWVDYHSLPTGPVVSNVIADSLRSINIY</sequence>
<accession>A0A3B0WYL9</accession>